<dbReference type="AlphaFoldDB" id="A0A3E0VAG3"/>
<reference evidence="2 3" key="1">
    <citation type="submission" date="2017-04" db="EMBL/GenBank/DDBJ databases">
        <title>Comparative genome analysis of Subtercola boreus.</title>
        <authorList>
            <person name="Cho Y.-J."/>
            <person name="Cho A."/>
            <person name="Kim O.-S."/>
            <person name="Lee J.-I."/>
        </authorList>
    </citation>
    <scope>NUCLEOTIDE SEQUENCE [LARGE SCALE GENOMIC DNA]</scope>
    <source>
        <strain evidence="2 3">P27444</strain>
    </source>
</reference>
<dbReference type="EMBL" id="NBXA01000050">
    <property type="protein sequence ID" value="RFA06784.1"/>
    <property type="molecule type" value="Genomic_DNA"/>
</dbReference>
<gene>
    <name evidence="2" type="ORF">B7R21_18600</name>
</gene>
<organism evidence="2 3">
    <name type="scientific">Subtercola boreus</name>
    <dbReference type="NCBI Taxonomy" id="120213"/>
    <lineage>
        <taxon>Bacteria</taxon>
        <taxon>Bacillati</taxon>
        <taxon>Actinomycetota</taxon>
        <taxon>Actinomycetes</taxon>
        <taxon>Micrococcales</taxon>
        <taxon>Microbacteriaceae</taxon>
        <taxon>Subtercola</taxon>
    </lineage>
</organism>
<feature type="transmembrane region" description="Helical" evidence="1">
    <location>
        <begin position="33"/>
        <end position="52"/>
    </location>
</feature>
<name>A0A3E0VAG3_9MICO</name>
<evidence type="ECO:0000256" key="1">
    <source>
        <dbReference type="SAM" id="Phobius"/>
    </source>
</evidence>
<protein>
    <submittedName>
        <fullName evidence="2">Uncharacterized protein</fullName>
    </submittedName>
</protein>
<accession>A0A3E0VAG3</accession>
<keyword evidence="1" id="KW-0812">Transmembrane</keyword>
<proteinExistence type="predicted"/>
<keyword evidence="1" id="KW-1133">Transmembrane helix</keyword>
<evidence type="ECO:0000313" key="2">
    <source>
        <dbReference type="EMBL" id="RFA06784.1"/>
    </source>
</evidence>
<dbReference type="RefSeq" id="WP_116284758.1">
    <property type="nucleotide sequence ID" value="NZ_NBXA01000050.1"/>
</dbReference>
<comment type="caution">
    <text evidence="2">The sequence shown here is derived from an EMBL/GenBank/DDBJ whole genome shotgun (WGS) entry which is preliminary data.</text>
</comment>
<dbReference type="Proteomes" id="UP000256709">
    <property type="component" value="Unassembled WGS sequence"/>
</dbReference>
<sequence>MLKLLLVLGVVGVVLSIAAVVLILRSPGEFTPYLNLLVGVCITTSAGLNFIARKRAIRAEQRREE</sequence>
<evidence type="ECO:0000313" key="3">
    <source>
        <dbReference type="Proteomes" id="UP000256709"/>
    </source>
</evidence>
<keyword evidence="1" id="KW-0472">Membrane</keyword>